<dbReference type="EMBL" id="CADCTW010000046">
    <property type="protein sequence ID" value="CAA9305823.1"/>
    <property type="molecule type" value="Genomic_DNA"/>
</dbReference>
<evidence type="ECO:0000313" key="4">
    <source>
        <dbReference type="EMBL" id="CAA9305823.1"/>
    </source>
</evidence>
<dbReference type="Gene3D" id="3.90.1140.10">
    <property type="entry name" value="Cyclic phosphodiesterase"/>
    <property type="match status" value="1"/>
</dbReference>
<organism evidence="4">
    <name type="scientific">uncultured Gemmatimonadota bacterium</name>
    <dbReference type="NCBI Taxonomy" id="203437"/>
    <lineage>
        <taxon>Bacteria</taxon>
        <taxon>Pseudomonadati</taxon>
        <taxon>Gemmatimonadota</taxon>
        <taxon>environmental samples</taxon>
    </lineage>
</organism>
<evidence type="ECO:0000256" key="1">
    <source>
        <dbReference type="ARBA" id="ARBA00022801"/>
    </source>
</evidence>
<evidence type="ECO:0000256" key="2">
    <source>
        <dbReference type="HAMAP-Rule" id="MF_01940"/>
    </source>
</evidence>
<accession>A0A6J4KKC2</accession>
<dbReference type="NCBIfam" id="TIGR02258">
    <property type="entry name" value="2_5_ligase"/>
    <property type="match status" value="1"/>
</dbReference>
<protein>
    <recommendedName>
        <fullName evidence="2">RNA 2',3'-cyclic phosphodiesterase</fullName>
        <shortName evidence="2">RNA 2',3'-CPDase</shortName>
        <ecNumber evidence="2">3.1.4.58</ecNumber>
    </recommendedName>
</protein>
<feature type="domain" description="Phosphoesterase HXTX" evidence="3">
    <location>
        <begin position="14"/>
        <end position="96"/>
    </location>
</feature>
<dbReference type="PANTHER" id="PTHR35561">
    <property type="entry name" value="RNA 2',3'-CYCLIC PHOSPHODIESTERASE"/>
    <property type="match status" value="1"/>
</dbReference>
<feature type="domain" description="Phosphoesterase HXTX" evidence="3">
    <location>
        <begin position="101"/>
        <end position="174"/>
    </location>
</feature>
<dbReference type="Pfam" id="PF02834">
    <property type="entry name" value="LigT_PEase"/>
    <property type="match status" value="2"/>
</dbReference>
<dbReference type="InterPro" id="IPR009097">
    <property type="entry name" value="Cyclic_Pdiesterase"/>
</dbReference>
<dbReference type="InterPro" id="IPR004175">
    <property type="entry name" value="RNA_CPDase"/>
</dbReference>
<name>A0A6J4KKC2_9BACT</name>
<proteinExistence type="inferred from homology"/>
<feature type="short sequence motif" description="HXTX 2" evidence="2">
    <location>
        <begin position="132"/>
        <end position="135"/>
    </location>
</feature>
<feature type="active site" description="Proton donor" evidence="2">
    <location>
        <position position="46"/>
    </location>
</feature>
<comment type="catalytic activity">
    <reaction evidence="2">
        <text>a 3'-end 2',3'-cyclophospho-ribonucleotide-RNA + H2O = a 3'-end 2'-phospho-ribonucleotide-RNA + H(+)</text>
        <dbReference type="Rhea" id="RHEA:11828"/>
        <dbReference type="Rhea" id="RHEA-COMP:10464"/>
        <dbReference type="Rhea" id="RHEA-COMP:17353"/>
        <dbReference type="ChEBI" id="CHEBI:15377"/>
        <dbReference type="ChEBI" id="CHEBI:15378"/>
        <dbReference type="ChEBI" id="CHEBI:83064"/>
        <dbReference type="ChEBI" id="CHEBI:173113"/>
        <dbReference type="EC" id="3.1.4.58"/>
    </reaction>
</comment>
<dbReference type="SUPFAM" id="SSF55144">
    <property type="entry name" value="LigT-like"/>
    <property type="match status" value="1"/>
</dbReference>
<dbReference type="InterPro" id="IPR014051">
    <property type="entry name" value="Phosphoesterase_HXTX"/>
</dbReference>
<dbReference type="GO" id="GO:0008664">
    <property type="term" value="F:RNA 2',3'-cyclic 3'-phosphodiesterase activity"/>
    <property type="evidence" value="ECO:0007669"/>
    <property type="project" value="UniProtKB-EC"/>
</dbReference>
<comment type="function">
    <text evidence="2">Hydrolyzes RNA 2',3'-cyclic phosphodiester to an RNA 2'-phosphomonoester.</text>
</comment>
<dbReference type="EC" id="3.1.4.58" evidence="2"/>
<dbReference type="HAMAP" id="MF_01940">
    <property type="entry name" value="RNA_CPDase"/>
    <property type="match status" value="1"/>
</dbReference>
<comment type="similarity">
    <text evidence="2">Belongs to the 2H phosphoesterase superfamily. ThpR family.</text>
</comment>
<evidence type="ECO:0000259" key="3">
    <source>
        <dbReference type="Pfam" id="PF02834"/>
    </source>
</evidence>
<dbReference type="AlphaFoldDB" id="A0A6J4KKC2"/>
<gene>
    <name evidence="4" type="ORF">AVDCRST_MAG68-816</name>
</gene>
<sequence>MTEPRAGRLFLGVPLDEEVRAALAEHLRRAFPGGIPGRPVVPANWHLTLRFLGDTDAEQHRQLVGALQAAPLGPSFSMELGGLGAFPKPRRAGVLWVGVDGGAADLKRVAALAEEAARRAGFPAERKPFSPHLTVSRLNPPRDLEETVTAAPRFGGRMEVRAVVLFRSHLGAGPPRYEALKRFGLTQRHRDTEE</sequence>
<dbReference type="PANTHER" id="PTHR35561:SF1">
    <property type="entry name" value="RNA 2',3'-CYCLIC PHOSPHODIESTERASE"/>
    <property type="match status" value="1"/>
</dbReference>
<reference evidence="4" key="1">
    <citation type="submission" date="2020-02" db="EMBL/GenBank/DDBJ databases">
        <authorList>
            <person name="Meier V. D."/>
        </authorList>
    </citation>
    <scope>NUCLEOTIDE SEQUENCE</scope>
    <source>
        <strain evidence="4">AVDCRST_MAG68</strain>
    </source>
</reference>
<feature type="short sequence motif" description="HXTX 1" evidence="2">
    <location>
        <begin position="46"/>
        <end position="49"/>
    </location>
</feature>
<feature type="active site" description="Proton acceptor" evidence="2">
    <location>
        <position position="132"/>
    </location>
</feature>
<dbReference type="GO" id="GO:0004113">
    <property type="term" value="F:2',3'-cyclic-nucleotide 3'-phosphodiesterase activity"/>
    <property type="evidence" value="ECO:0007669"/>
    <property type="project" value="InterPro"/>
</dbReference>
<keyword evidence="1 2" id="KW-0378">Hydrolase</keyword>